<sequence length="81" mass="8980">MLLAIANYIFAAHYIRHKEIKGVNAVKILAKGLEDAIAGTDLQVLKRGDDSIDIISLEQESKDDSEDNILKEILEAMKAEL</sequence>
<reference evidence="1" key="1">
    <citation type="journal article" date="2018" name="Nat. Plants">
        <title>Whole-genome landscape of Medicago truncatula symbiotic genes.</title>
        <authorList>
            <person name="Pecrix Y."/>
            <person name="Gamas P."/>
            <person name="Carrere S."/>
        </authorList>
    </citation>
    <scope>NUCLEOTIDE SEQUENCE</scope>
    <source>
        <tissue evidence="1">Leaves</tissue>
    </source>
</reference>
<dbReference type="AlphaFoldDB" id="A0A396H9N1"/>
<dbReference type="Gene3D" id="2.40.30.10">
    <property type="entry name" value="Translation factors"/>
    <property type="match status" value="1"/>
</dbReference>
<gene>
    <name evidence="1" type="ORF">MtrunA17_Chr7g0264481</name>
</gene>
<name>A0A396H9N1_MEDTR</name>
<dbReference type="EMBL" id="PSQE01000007">
    <property type="protein sequence ID" value="RHN48504.1"/>
    <property type="molecule type" value="Genomic_DNA"/>
</dbReference>
<organism evidence="1">
    <name type="scientific">Medicago truncatula</name>
    <name type="common">Barrel medic</name>
    <name type="synonym">Medicago tribuloides</name>
    <dbReference type="NCBI Taxonomy" id="3880"/>
    <lineage>
        <taxon>Eukaryota</taxon>
        <taxon>Viridiplantae</taxon>
        <taxon>Streptophyta</taxon>
        <taxon>Embryophyta</taxon>
        <taxon>Tracheophyta</taxon>
        <taxon>Spermatophyta</taxon>
        <taxon>Magnoliopsida</taxon>
        <taxon>eudicotyledons</taxon>
        <taxon>Gunneridae</taxon>
        <taxon>Pentapetalae</taxon>
        <taxon>rosids</taxon>
        <taxon>fabids</taxon>
        <taxon>Fabales</taxon>
        <taxon>Fabaceae</taxon>
        <taxon>Papilionoideae</taxon>
        <taxon>50 kb inversion clade</taxon>
        <taxon>NPAAA clade</taxon>
        <taxon>Hologalegina</taxon>
        <taxon>IRL clade</taxon>
        <taxon>Trifolieae</taxon>
        <taxon>Medicago</taxon>
    </lineage>
</organism>
<evidence type="ECO:0000313" key="1">
    <source>
        <dbReference type="EMBL" id="RHN48504.1"/>
    </source>
</evidence>
<dbReference type="Proteomes" id="UP000265566">
    <property type="component" value="Chromosome 7"/>
</dbReference>
<proteinExistence type="predicted"/>
<comment type="caution">
    <text evidence="1">The sequence shown here is derived from an EMBL/GenBank/DDBJ whole genome shotgun (WGS) entry which is preliminary data.</text>
</comment>
<protein>
    <submittedName>
        <fullName evidence="1">Uncharacterized protein</fullName>
    </submittedName>
</protein>
<dbReference type="Gramene" id="rna43225">
    <property type="protein sequence ID" value="RHN48504.1"/>
    <property type="gene ID" value="gene43225"/>
</dbReference>
<accession>A0A396H9N1</accession>